<gene>
    <name evidence="1" type="ORF">LCGC14_2410610</name>
</gene>
<proteinExistence type="predicted"/>
<dbReference type="AlphaFoldDB" id="A0A0F9BSH9"/>
<dbReference type="EMBL" id="LAZR01036412">
    <property type="protein sequence ID" value="KKL24909.1"/>
    <property type="molecule type" value="Genomic_DNA"/>
</dbReference>
<evidence type="ECO:0000313" key="1">
    <source>
        <dbReference type="EMBL" id="KKL24909.1"/>
    </source>
</evidence>
<sequence>MTLRKLLSPIRYWWQRRTRGFDDRDLWSLDYAIIKFIYPRLKLFRDQAPQVSTPMHPTQIDESGNPRSLETEEWREILDEMLEGFQLAVEDKCYPLTGDDHKKLDHSMDVFRKWFFALWD</sequence>
<reference evidence="1" key="1">
    <citation type="journal article" date="2015" name="Nature">
        <title>Complex archaea that bridge the gap between prokaryotes and eukaryotes.</title>
        <authorList>
            <person name="Spang A."/>
            <person name="Saw J.H."/>
            <person name="Jorgensen S.L."/>
            <person name="Zaremba-Niedzwiedzka K."/>
            <person name="Martijn J."/>
            <person name="Lind A.E."/>
            <person name="van Eijk R."/>
            <person name="Schleper C."/>
            <person name="Guy L."/>
            <person name="Ettema T.J."/>
        </authorList>
    </citation>
    <scope>NUCLEOTIDE SEQUENCE</scope>
</reference>
<accession>A0A0F9BSH9</accession>
<name>A0A0F9BSH9_9ZZZZ</name>
<organism evidence="1">
    <name type="scientific">marine sediment metagenome</name>
    <dbReference type="NCBI Taxonomy" id="412755"/>
    <lineage>
        <taxon>unclassified sequences</taxon>
        <taxon>metagenomes</taxon>
        <taxon>ecological metagenomes</taxon>
    </lineage>
</organism>
<protein>
    <submittedName>
        <fullName evidence="1">Uncharacterized protein</fullName>
    </submittedName>
</protein>
<comment type="caution">
    <text evidence="1">The sequence shown here is derived from an EMBL/GenBank/DDBJ whole genome shotgun (WGS) entry which is preliminary data.</text>
</comment>